<evidence type="ECO:0000256" key="1">
    <source>
        <dbReference type="ARBA" id="ARBA00000382"/>
    </source>
</evidence>
<dbReference type="Gene3D" id="3.20.20.80">
    <property type="entry name" value="Glycosidases"/>
    <property type="match status" value="1"/>
</dbReference>
<comment type="catalytic activity">
    <reaction evidence="1">
        <text>Hydrolysis of (1-&gt;3)-beta-D-glucosidic linkages in (1-&gt;3)-beta-D-glucans.</text>
        <dbReference type="EC" id="3.2.1.39"/>
    </reaction>
</comment>
<comment type="caution">
    <text evidence="10">The sequence shown here is derived from an EMBL/GenBank/DDBJ whole genome shotgun (WGS) entry which is preliminary data.</text>
</comment>
<evidence type="ECO:0000256" key="7">
    <source>
        <dbReference type="RuleBase" id="RU004335"/>
    </source>
</evidence>
<evidence type="ECO:0000256" key="6">
    <source>
        <dbReference type="ARBA" id="ARBA00023295"/>
    </source>
</evidence>
<dbReference type="AlphaFoldDB" id="A0AAD8VSS5"/>
<feature type="transmembrane region" description="Helical" evidence="8">
    <location>
        <begin position="72"/>
        <end position="95"/>
    </location>
</feature>
<evidence type="ECO:0000256" key="2">
    <source>
        <dbReference type="ARBA" id="ARBA00008773"/>
    </source>
</evidence>
<dbReference type="EC" id="3.2.1.39" evidence="3"/>
<dbReference type="InterPro" id="IPR044965">
    <property type="entry name" value="Glyco_hydro_17_plant"/>
</dbReference>
<keyword evidence="8" id="KW-0472">Membrane</keyword>
<evidence type="ECO:0000313" key="10">
    <source>
        <dbReference type="EMBL" id="KAK1615860.1"/>
    </source>
</evidence>
<evidence type="ECO:0000256" key="8">
    <source>
        <dbReference type="SAM" id="Phobius"/>
    </source>
</evidence>
<dbReference type="InterPro" id="IPR017853">
    <property type="entry name" value="GH"/>
</dbReference>
<dbReference type="FunFam" id="3.20.20.80:FF:000005">
    <property type="entry name" value="Glucan endo-1,3-beta-glucosidase 14"/>
    <property type="match status" value="1"/>
</dbReference>
<dbReference type="Proteomes" id="UP001231189">
    <property type="component" value="Unassembled WGS sequence"/>
</dbReference>
<gene>
    <name evidence="10" type="ORF">QYE76_021377</name>
</gene>
<reference evidence="10" key="1">
    <citation type="submission" date="2023-07" db="EMBL/GenBank/DDBJ databases">
        <title>A chromosome-level genome assembly of Lolium multiflorum.</title>
        <authorList>
            <person name="Chen Y."/>
            <person name="Copetti D."/>
            <person name="Kolliker R."/>
            <person name="Studer B."/>
        </authorList>
    </citation>
    <scope>NUCLEOTIDE SEQUENCE</scope>
    <source>
        <strain evidence="10">02402/16</strain>
        <tissue evidence="10">Leaf</tissue>
    </source>
</reference>
<evidence type="ECO:0000256" key="5">
    <source>
        <dbReference type="ARBA" id="ARBA00022801"/>
    </source>
</evidence>
<dbReference type="GO" id="GO:0042973">
    <property type="term" value="F:glucan endo-1,3-beta-D-glucosidase activity"/>
    <property type="evidence" value="ECO:0007669"/>
    <property type="project" value="UniProtKB-EC"/>
</dbReference>
<dbReference type="Pfam" id="PF00332">
    <property type="entry name" value="Glyco_hydro_17"/>
    <property type="match status" value="1"/>
</dbReference>
<evidence type="ECO:0000256" key="9">
    <source>
        <dbReference type="SAM" id="SignalP"/>
    </source>
</evidence>
<dbReference type="GO" id="GO:0005975">
    <property type="term" value="P:carbohydrate metabolic process"/>
    <property type="evidence" value="ECO:0007669"/>
    <property type="project" value="InterPro"/>
</dbReference>
<evidence type="ECO:0000256" key="4">
    <source>
        <dbReference type="ARBA" id="ARBA00022729"/>
    </source>
</evidence>
<dbReference type="InterPro" id="IPR000490">
    <property type="entry name" value="Glyco_hydro_17"/>
</dbReference>
<keyword evidence="5" id="KW-0378">Hydrolase</keyword>
<name>A0AAD8VSS5_LOLMU</name>
<keyword evidence="8" id="KW-0812">Transmembrane</keyword>
<feature type="chain" id="PRO_5042217655" description="glucan endo-1,3-beta-D-glucosidase" evidence="9">
    <location>
        <begin position="36"/>
        <end position="456"/>
    </location>
</feature>
<organism evidence="10 11">
    <name type="scientific">Lolium multiflorum</name>
    <name type="common">Italian ryegrass</name>
    <name type="synonym">Lolium perenne subsp. multiflorum</name>
    <dbReference type="NCBI Taxonomy" id="4521"/>
    <lineage>
        <taxon>Eukaryota</taxon>
        <taxon>Viridiplantae</taxon>
        <taxon>Streptophyta</taxon>
        <taxon>Embryophyta</taxon>
        <taxon>Tracheophyta</taxon>
        <taxon>Spermatophyta</taxon>
        <taxon>Magnoliopsida</taxon>
        <taxon>Liliopsida</taxon>
        <taxon>Poales</taxon>
        <taxon>Poaceae</taxon>
        <taxon>BOP clade</taxon>
        <taxon>Pooideae</taxon>
        <taxon>Poodae</taxon>
        <taxon>Poeae</taxon>
        <taxon>Poeae Chloroplast Group 2 (Poeae type)</taxon>
        <taxon>Loliodinae</taxon>
        <taxon>Loliinae</taxon>
        <taxon>Lolium</taxon>
    </lineage>
</organism>
<dbReference type="PANTHER" id="PTHR32227">
    <property type="entry name" value="GLUCAN ENDO-1,3-BETA-GLUCOSIDASE BG1-RELATED-RELATED"/>
    <property type="match status" value="1"/>
</dbReference>
<feature type="signal peptide" evidence="9">
    <location>
        <begin position="1"/>
        <end position="35"/>
    </location>
</feature>
<sequence>MPCTSSKVAPRPSSNARPLHRHSLLLLLFLRSLRAQLASTSSSSSARRKKIMAVTPRGRPGTSLGQRRPMLLLFLFCCLLAFFPCRASAAFHSFVGTYGVNYGQIADNLPKPPEVVRLLQMAKIKNVRIFDSNHDILDAFRNSGLNLAIAIPNGLVKDISANPAKAMDWVNENVQPYYPSTRIVAIIVGNEILGGADSGLAEALIGAVVNVHDALRALRLSRTIEVNTPHSEAVFGSSYPPSNGTFRPDLMVYLKPLLDFFSQTGAPFYVNAYPFLAYMSDPAHIDVKYALMEPNAGILDPKTNLHYDNMFEAQLDATYSALEVAGYPDMEVRVSETGWASEGDASETAATLENARTYNFNLRKRLFLRKGTPYRPKRVVKAFIFALFNEDLKTGPGSERHFGLFKPDGSVSLDIGFKGLRSSSSSLLTEHRARGWILRYSAALLPCTFVFLALAA</sequence>
<accession>A0AAD8VSS5</accession>
<protein>
    <recommendedName>
        <fullName evidence="3">glucan endo-1,3-beta-D-glucosidase</fullName>
        <ecNumber evidence="3">3.2.1.39</ecNumber>
    </recommendedName>
</protein>
<evidence type="ECO:0000313" key="11">
    <source>
        <dbReference type="Proteomes" id="UP001231189"/>
    </source>
</evidence>
<dbReference type="EMBL" id="JAUUTY010000006">
    <property type="protein sequence ID" value="KAK1615860.1"/>
    <property type="molecule type" value="Genomic_DNA"/>
</dbReference>
<keyword evidence="4 9" id="KW-0732">Signal</keyword>
<proteinExistence type="inferred from homology"/>
<keyword evidence="11" id="KW-1185">Reference proteome</keyword>
<comment type="similarity">
    <text evidence="2 7">Belongs to the glycosyl hydrolase 17 family.</text>
</comment>
<dbReference type="SUPFAM" id="SSF51445">
    <property type="entry name" value="(Trans)glycosidases"/>
    <property type="match status" value="1"/>
</dbReference>
<keyword evidence="8" id="KW-1133">Transmembrane helix</keyword>
<keyword evidence="6" id="KW-0326">Glycosidase</keyword>
<evidence type="ECO:0000256" key="3">
    <source>
        <dbReference type="ARBA" id="ARBA00012780"/>
    </source>
</evidence>